<reference evidence="1" key="2">
    <citation type="submission" date="2024-06" db="EMBL/GenBank/DDBJ databases">
        <authorList>
            <person name="Petrova K.O."/>
            <person name="Toshchakov S.V."/>
            <person name="Boltjanskaja Y.V."/>
            <person name="Kevbrin V."/>
        </authorList>
    </citation>
    <scope>NUCLEOTIDE SEQUENCE</scope>
    <source>
        <strain evidence="1">Z-910T</strain>
    </source>
</reference>
<dbReference type="Pfam" id="PF07751">
    <property type="entry name" value="Abi_2"/>
    <property type="match status" value="1"/>
</dbReference>
<dbReference type="PIRSF" id="PIRSF034934">
    <property type="entry name" value="AbiF_AbiD"/>
    <property type="match status" value="1"/>
</dbReference>
<proteinExistence type="predicted"/>
<dbReference type="InterPro" id="IPR017034">
    <property type="entry name" value="Abi_system_AbiD/AbiF"/>
</dbReference>
<sequence length="320" mass="37722">MKPFKTYRQQLRILRSRGLTVQNGSRAMRILEKENYYALINGYKDLFLQKHENGTPITPESYKEKASIEEIYSLYCFDRDLRSIVLKELLKFESSIKSKLSYHFSKTYTESNAYLNMLSYSRDPKKLKQILQLISVITNVISKQSSKNNPIKHYLDNHDGVPLWVLVKYLTLGNIQNFYECLDDKIQNDIAKEFSHCFQREHRTKIHFTPSMLTNILKTATLFRNVCAHEERLYNFKLHKPSKYADIARSIKLREKTISTGNLFSIIAFLKLVTPKNEYKSLLKNLENLFNKYENKFISVNICEILKTMGFNTHWKINLS</sequence>
<dbReference type="InterPro" id="IPR011664">
    <property type="entry name" value="Abi_system_AbiD/AbiF-like"/>
</dbReference>
<dbReference type="RefSeq" id="WP_350343981.1">
    <property type="nucleotide sequence ID" value="NZ_CP158367.1"/>
</dbReference>
<name>A0AAU7VM76_9FIRM</name>
<gene>
    <name evidence="1" type="ORF">PRVXT_000346</name>
</gene>
<reference evidence="1" key="1">
    <citation type="journal article" date="2013" name="Extremophiles">
        <title>Proteinivorax tanatarense gen. nov., sp. nov., an anaerobic, haloalkaliphilic, proteolytic bacterium isolated from a decaying algal bloom, and proposal of Proteinivoraceae fam. nov.</title>
        <authorList>
            <person name="Kevbrin V."/>
            <person name="Boltyanskaya Y."/>
            <person name="Zhilina T."/>
            <person name="Kolganova T."/>
            <person name="Lavrentjeva E."/>
            <person name="Kuznetsov B."/>
        </authorList>
    </citation>
    <scope>NUCLEOTIDE SEQUENCE</scope>
    <source>
        <strain evidence="1">Z-910T</strain>
    </source>
</reference>
<evidence type="ECO:0000313" key="1">
    <source>
        <dbReference type="EMBL" id="XBX75236.1"/>
    </source>
</evidence>
<protein>
    <submittedName>
        <fullName evidence="1">Abi family protein</fullName>
    </submittedName>
</protein>
<accession>A0AAU7VM76</accession>
<dbReference type="AlphaFoldDB" id="A0AAU7VM76"/>
<dbReference type="EMBL" id="CP158367">
    <property type="protein sequence ID" value="XBX75236.1"/>
    <property type="molecule type" value="Genomic_DNA"/>
</dbReference>
<organism evidence="1">
    <name type="scientific">Proteinivorax tanatarense</name>
    <dbReference type="NCBI Taxonomy" id="1260629"/>
    <lineage>
        <taxon>Bacteria</taxon>
        <taxon>Bacillati</taxon>
        <taxon>Bacillota</taxon>
        <taxon>Clostridia</taxon>
        <taxon>Eubacteriales</taxon>
        <taxon>Proteinivoracaceae</taxon>
        <taxon>Proteinivorax</taxon>
    </lineage>
</organism>